<comment type="similarity">
    <text evidence="4">Belongs to the herpesviridae US12 family.</text>
</comment>
<feature type="region of interest" description="Disordered" evidence="19">
    <location>
        <begin position="43"/>
        <end position="78"/>
    </location>
</feature>
<keyword evidence="13" id="KW-0899">Viral immunoevasion</keyword>
<comment type="subunit">
    <text evidence="5">Interacts with host TAP1 and TAP2; these interactions inhibit the loading of peptides onto MHC class I molecules.</text>
</comment>
<evidence type="ECO:0000256" key="18">
    <source>
        <dbReference type="ARBA" id="ARBA00032521"/>
    </source>
</evidence>
<evidence type="ECO:0000256" key="3">
    <source>
        <dbReference type="ARBA" id="ARBA00004192"/>
    </source>
</evidence>
<evidence type="ECO:0000256" key="17">
    <source>
        <dbReference type="ARBA" id="ARBA00031504"/>
    </source>
</evidence>
<evidence type="ECO:0000256" key="2">
    <source>
        <dbReference type="ARBA" id="ARBA00004147"/>
    </source>
</evidence>
<evidence type="ECO:0000313" key="21">
    <source>
        <dbReference type="Proteomes" id="UP000679841"/>
    </source>
</evidence>
<name>A0A1X9WFF5_9ALPH</name>
<evidence type="ECO:0000256" key="10">
    <source>
        <dbReference type="ARBA" id="ARBA00022581"/>
    </source>
</evidence>
<dbReference type="GO" id="GO:0030430">
    <property type="term" value="C:host cell cytoplasm"/>
    <property type="evidence" value="ECO:0007669"/>
    <property type="project" value="UniProtKB-SubCell"/>
</dbReference>
<gene>
    <name evidence="20" type="primary">US12</name>
</gene>
<keyword evidence="8" id="KW-1080">Inhibition of host adaptive immune response by virus</keyword>
<evidence type="ECO:0000256" key="14">
    <source>
        <dbReference type="ARBA" id="ARBA00030047"/>
    </source>
</evidence>
<evidence type="ECO:0000256" key="12">
    <source>
        <dbReference type="ARBA" id="ARBA00023200"/>
    </source>
</evidence>
<dbReference type="GO" id="GO:0042025">
    <property type="term" value="C:host cell nucleus"/>
    <property type="evidence" value="ECO:0007669"/>
    <property type="project" value="UniProtKB-SubCell"/>
</dbReference>
<comment type="function">
    <text evidence="1">Plays a role in the inhibition of host immune response. Binds specifically to transporters associated with antigen processing (TAP), thereby blocking peptide-binding and translocation by TAP as well as subsequent loading of peptides onto MHC class I molecules. Empty MHC I molecules are retained in the endoplasmic reticulum and ultimately directed to proteasomal degradation. In consequence, infected cells are masked for immune recognition by cytotoxic T-lymphocytes.</text>
</comment>
<keyword evidence="21" id="KW-1185">Reference proteome</keyword>
<reference evidence="20 21" key="1">
    <citation type="journal article" date="2017" name="Virology">
        <title>Genome sequence variation among isolates of monkey B virus (Macacine alphaherpesvirus 1) from captive macaques.</title>
        <authorList>
            <person name="Eberle R."/>
            <person name="Maxwell L.K."/>
            <person name="Nicholson S."/>
            <person name="Black D."/>
            <person name="Jones-Engel L."/>
        </authorList>
    </citation>
    <scope>NUCLEOTIDE SEQUENCE [LARGE SCALE GENOMIC DNA]</scope>
    <source>
        <strain evidence="20">KQ</strain>
    </source>
</reference>
<keyword evidence="11" id="KW-1107">Inhibition of host TAP by virus</keyword>
<accession>A0A1X9WFF5</accession>
<sequence>MSSRYLAAADDYLRHPTPRYRTYVDLRKDLDAYADEERRDAAKAIAHPDRPLLLPPSNPPRISARESAPQSAPTTASH</sequence>
<evidence type="ECO:0000313" key="20">
    <source>
        <dbReference type="EMBL" id="ARS01859.1"/>
    </source>
</evidence>
<evidence type="ECO:0000256" key="4">
    <source>
        <dbReference type="ARBA" id="ARBA00007036"/>
    </source>
</evidence>
<feature type="compositionally biased region" description="Polar residues" evidence="19">
    <location>
        <begin position="68"/>
        <end position="78"/>
    </location>
</feature>
<protein>
    <recommendedName>
        <fullName evidence="6">ICP47 protein</fullName>
    </recommendedName>
    <alternativeName>
        <fullName evidence="17">Immediate-early protein IE12</fullName>
    </alternativeName>
    <alternativeName>
        <fullName evidence="15">Immediate-early-5</fullName>
    </alternativeName>
    <alternativeName>
        <fullName evidence="16">Infected cell protein 47</fullName>
    </alternativeName>
    <alternativeName>
        <fullName evidence="18">US12 protein</fullName>
    </alternativeName>
    <alternativeName>
        <fullName evidence="14">Vmw12</fullName>
    </alternativeName>
</protein>
<dbReference type="Pfam" id="PF05363">
    <property type="entry name" value="Herpes_US12"/>
    <property type="match status" value="1"/>
</dbReference>
<evidence type="ECO:0000256" key="19">
    <source>
        <dbReference type="SAM" id="MobiDB-lite"/>
    </source>
</evidence>
<proteinExistence type="inferred from homology"/>
<evidence type="ECO:0000256" key="9">
    <source>
        <dbReference type="ARBA" id="ARBA00022562"/>
    </source>
</evidence>
<dbReference type="Proteomes" id="UP000679841">
    <property type="component" value="Segment"/>
</dbReference>
<evidence type="ECO:0000256" key="15">
    <source>
        <dbReference type="ARBA" id="ARBA00030443"/>
    </source>
</evidence>
<keyword evidence="12" id="KW-1035">Host cytoplasm</keyword>
<evidence type="ECO:0000256" key="13">
    <source>
        <dbReference type="ARBA" id="ARBA00023280"/>
    </source>
</evidence>
<dbReference type="KEGG" id="vg:80535202"/>
<evidence type="ECO:0000256" key="5">
    <source>
        <dbReference type="ARBA" id="ARBA00011403"/>
    </source>
</evidence>
<evidence type="ECO:0000256" key="11">
    <source>
        <dbReference type="ARBA" id="ARBA00022718"/>
    </source>
</evidence>
<evidence type="ECO:0000256" key="8">
    <source>
        <dbReference type="ARBA" id="ARBA00022560"/>
    </source>
</evidence>
<organism evidence="20 21">
    <name type="scientific">Macacine alphaherpesvirus 3</name>
    <dbReference type="NCBI Taxonomy" id="2845555"/>
    <lineage>
        <taxon>Viruses</taxon>
        <taxon>Duplodnaviria</taxon>
        <taxon>Heunggongvirae</taxon>
        <taxon>Peploviricota</taxon>
        <taxon>Herviviricetes</taxon>
        <taxon>Herpesvirales</taxon>
        <taxon>Orthoherpesviridae</taxon>
        <taxon>Alphaherpesvirinae</taxon>
        <taxon>Simplexvirus</taxon>
        <taxon>Simplexvirus macacinealpha3</taxon>
    </lineage>
</organism>
<keyword evidence="9" id="KW-1048">Host nucleus</keyword>
<comment type="subcellular location">
    <subcellularLocation>
        <location evidence="3">Host cytoplasm</location>
    </subcellularLocation>
    <subcellularLocation>
        <location evidence="2">Host nucleus</location>
    </subcellularLocation>
</comment>
<evidence type="ECO:0000256" key="1">
    <source>
        <dbReference type="ARBA" id="ARBA00002761"/>
    </source>
</evidence>
<dbReference type="InterPro" id="IPR008026">
    <property type="entry name" value="Herpes_ICP47"/>
</dbReference>
<evidence type="ECO:0000256" key="7">
    <source>
        <dbReference type="ARBA" id="ARBA00022518"/>
    </source>
</evidence>
<keyword evidence="10" id="KW-0945">Host-virus interaction</keyword>
<keyword evidence="7" id="KW-0244">Early protein</keyword>
<dbReference type="EMBL" id="KY628970">
    <property type="protein sequence ID" value="ARS01859.1"/>
    <property type="molecule type" value="Genomic_DNA"/>
</dbReference>
<evidence type="ECO:0000256" key="16">
    <source>
        <dbReference type="ARBA" id="ARBA00031342"/>
    </source>
</evidence>
<evidence type="ECO:0000256" key="6">
    <source>
        <dbReference type="ARBA" id="ARBA00021711"/>
    </source>
</evidence>
<dbReference type="GO" id="GO:0039588">
    <property type="term" value="P:symbiont-mediated suppression of host antigen processing and presentation"/>
    <property type="evidence" value="ECO:0007669"/>
    <property type="project" value="UniProtKB-KW"/>
</dbReference>